<reference evidence="1 2" key="1">
    <citation type="submission" date="2016-11" db="EMBL/GenBank/DDBJ databases">
        <authorList>
            <person name="Jaros S."/>
            <person name="Januszkiewicz K."/>
            <person name="Wedrychowicz H."/>
        </authorList>
    </citation>
    <scope>NUCLEOTIDE SEQUENCE [LARGE SCALE GENOMIC DNA]</scope>
    <source>
        <strain evidence="1 2">DSM 16010</strain>
    </source>
</reference>
<dbReference type="InterPro" id="IPR007553">
    <property type="entry name" value="2-thiour_desulf"/>
</dbReference>
<dbReference type="Pfam" id="PF04463">
    <property type="entry name" value="2-thiour_desulf"/>
    <property type="match status" value="1"/>
</dbReference>
<organism evidence="1 2">
    <name type="scientific">Lacicoccus alkaliphilus DSM 16010</name>
    <dbReference type="NCBI Taxonomy" id="1123231"/>
    <lineage>
        <taxon>Bacteria</taxon>
        <taxon>Bacillati</taxon>
        <taxon>Bacillota</taxon>
        <taxon>Bacilli</taxon>
        <taxon>Bacillales</taxon>
        <taxon>Salinicoccaceae</taxon>
        <taxon>Lacicoccus</taxon>
    </lineage>
</organism>
<dbReference type="PANTHER" id="PTHR30087">
    <property type="entry name" value="INNER MEMBRANE PROTEIN"/>
    <property type="match status" value="1"/>
</dbReference>
<evidence type="ECO:0000313" key="1">
    <source>
        <dbReference type="EMBL" id="SHM28053.1"/>
    </source>
</evidence>
<name>A0A1M7HIB3_9BACL</name>
<dbReference type="STRING" id="1123231.SAMN02745189_01870"/>
<accession>A0A1M7HIB3</accession>
<gene>
    <name evidence="1" type="ORF">SAMN02745189_01870</name>
</gene>
<dbReference type="Proteomes" id="UP000184206">
    <property type="component" value="Unassembled WGS sequence"/>
</dbReference>
<proteinExistence type="predicted"/>
<dbReference type="AlphaFoldDB" id="A0A1M7HIB3"/>
<sequence>MILVSACLIGENVRYDGDNSLNEKIRRLMDEGSTLPVCPEVAGGLATPRKPAEIRGGDGHDVLAGNAGVIDTSGADVTEQFLKGAYDTLAIIKQYAPTMVVLKENSPSCGSSNIYDGTFSGRKVPGAGVTTALLEQNGIRVISEQEFDAL</sequence>
<evidence type="ECO:0000313" key="2">
    <source>
        <dbReference type="Proteomes" id="UP000184206"/>
    </source>
</evidence>
<protein>
    <submittedName>
        <fullName evidence="1">Uncharacterized conserved protein YbbK, DUF523 family</fullName>
    </submittedName>
</protein>
<dbReference type="RefSeq" id="WP_072710309.1">
    <property type="nucleotide sequence ID" value="NZ_FRCF01000008.1"/>
</dbReference>
<keyword evidence="2" id="KW-1185">Reference proteome</keyword>
<dbReference type="OrthoDB" id="9797779at2"/>
<dbReference type="PANTHER" id="PTHR30087:SF1">
    <property type="entry name" value="HYPOTHETICAL CYTOSOLIC PROTEIN"/>
    <property type="match status" value="1"/>
</dbReference>
<dbReference type="EMBL" id="FRCF01000008">
    <property type="protein sequence ID" value="SHM28053.1"/>
    <property type="molecule type" value="Genomic_DNA"/>
</dbReference>